<gene>
    <name evidence="3" type="ORF">SAMN02744040_01565</name>
</gene>
<organism evidence="3 4">
    <name type="scientific">Tepidibacter thalassicus DSM 15285</name>
    <dbReference type="NCBI Taxonomy" id="1123350"/>
    <lineage>
        <taxon>Bacteria</taxon>
        <taxon>Bacillati</taxon>
        <taxon>Bacillota</taxon>
        <taxon>Clostridia</taxon>
        <taxon>Peptostreptococcales</taxon>
        <taxon>Peptostreptococcaceae</taxon>
        <taxon>Tepidibacter</taxon>
    </lineage>
</organism>
<dbReference type="SMART" id="SM00471">
    <property type="entry name" value="HDc"/>
    <property type="match status" value="2"/>
</dbReference>
<feature type="domain" description="HD-GYP" evidence="2">
    <location>
        <begin position="10"/>
        <end position="200"/>
    </location>
</feature>
<evidence type="ECO:0000313" key="4">
    <source>
        <dbReference type="Proteomes" id="UP000242520"/>
    </source>
</evidence>
<proteinExistence type="predicted"/>
<dbReference type="Proteomes" id="UP000242520">
    <property type="component" value="Unassembled WGS sequence"/>
</dbReference>
<keyword evidence="4" id="KW-1185">Reference proteome</keyword>
<dbReference type="PANTHER" id="PTHR43155:SF1">
    <property type="entry name" value="3'3'-CGAMP-SPECIFIC PHOSPHODIESTERASE 1"/>
    <property type="match status" value="1"/>
</dbReference>
<dbReference type="InterPro" id="IPR006674">
    <property type="entry name" value="HD_domain"/>
</dbReference>
<reference evidence="4" key="1">
    <citation type="submission" date="2016-11" db="EMBL/GenBank/DDBJ databases">
        <authorList>
            <person name="Varghese N."/>
            <person name="Submissions S."/>
        </authorList>
    </citation>
    <scope>NUCLEOTIDE SEQUENCE [LARGE SCALE GENOMIC DNA]</scope>
    <source>
        <strain evidence="4">DSM 15285</strain>
    </source>
</reference>
<dbReference type="STRING" id="1123350.SAMN02744040_01565"/>
<dbReference type="InterPro" id="IPR003607">
    <property type="entry name" value="HD/PDEase_dom"/>
</dbReference>
<dbReference type="PANTHER" id="PTHR43155">
    <property type="entry name" value="CYCLIC DI-GMP PHOSPHODIESTERASE PA4108-RELATED"/>
    <property type="match status" value="1"/>
</dbReference>
<dbReference type="Gene3D" id="1.10.3210.10">
    <property type="entry name" value="Hypothetical protein af1432"/>
    <property type="match status" value="2"/>
</dbReference>
<evidence type="ECO:0000259" key="1">
    <source>
        <dbReference type="PROSITE" id="PS51831"/>
    </source>
</evidence>
<dbReference type="RefSeq" id="WP_084601990.1">
    <property type="nucleotide sequence ID" value="NZ_FQXH01000015.1"/>
</dbReference>
<evidence type="ECO:0000259" key="2">
    <source>
        <dbReference type="PROSITE" id="PS51832"/>
    </source>
</evidence>
<dbReference type="CDD" id="cd00077">
    <property type="entry name" value="HDc"/>
    <property type="match status" value="2"/>
</dbReference>
<sequence>MNIKCVNSKIEVRLDELLSSLSIALDLTENKSLDHSRRTAYISYRIAEKLNVNQDIKENVYYASFLHDIGISNMPYQGSLEEIHSSLNLKKAHSDMGYKIVKNLPFDEDISKYILYHHENYDGSGPNFIARDDIPIGAQIISIGDYFDIAHKRGDISNKEKERMRELIKSNKNKKFNPEIVEALLELMETDKFWLDLSINLNYEVMNLITPEKVKLITIDELGQIAKAFSVIIDGKSKFTHLHSTGLANNVYKVAKYIGFDEQKSRKMEIAGYLHDIGKLAVPNYILDKPGKLTVEEFNIIKTHAYWTKLILSQVKSFRDDIAQWAGNHHEKLNGQGYPEKLKGDEITKEDQIVGICDIYQALTEDRPYRKGMDKLTALSIIKDIVYSGGFDEKIYKLFKEAI</sequence>
<dbReference type="InterPro" id="IPR037522">
    <property type="entry name" value="HD_GYP_dom"/>
</dbReference>
<name>A0A1M5RY27_9FIRM</name>
<dbReference type="Pfam" id="PF13487">
    <property type="entry name" value="HD_5"/>
    <property type="match status" value="2"/>
</dbReference>
<evidence type="ECO:0000313" key="3">
    <source>
        <dbReference type="EMBL" id="SHH31084.1"/>
    </source>
</evidence>
<dbReference type="PROSITE" id="PS51831">
    <property type="entry name" value="HD"/>
    <property type="match status" value="1"/>
</dbReference>
<dbReference type="PROSITE" id="PS51832">
    <property type="entry name" value="HD_GYP"/>
    <property type="match status" value="2"/>
</dbReference>
<feature type="domain" description="HD" evidence="1">
    <location>
        <begin position="32"/>
        <end position="150"/>
    </location>
</feature>
<dbReference type="EMBL" id="FQXH01000015">
    <property type="protein sequence ID" value="SHH31084.1"/>
    <property type="molecule type" value="Genomic_DNA"/>
</dbReference>
<accession>A0A1M5RY27</accession>
<feature type="domain" description="HD-GYP" evidence="2">
    <location>
        <begin position="218"/>
        <end position="403"/>
    </location>
</feature>
<dbReference type="AlphaFoldDB" id="A0A1M5RY27"/>
<dbReference type="SUPFAM" id="SSF109604">
    <property type="entry name" value="HD-domain/PDEase-like"/>
    <property type="match status" value="2"/>
</dbReference>
<protein>
    <submittedName>
        <fullName evidence="3">HD domain-containing protein</fullName>
    </submittedName>
</protein>
<dbReference type="OrthoDB" id="9804747at2"/>